<dbReference type="Gene3D" id="3.50.50.60">
    <property type="entry name" value="FAD/NAD(P)-binding domain"/>
    <property type="match status" value="1"/>
</dbReference>
<keyword evidence="6 8" id="KW-0560">Oxidoreductase</keyword>
<evidence type="ECO:0000256" key="6">
    <source>
        <dbReference type="ARBA" id="ARBA00023002"/>
    </source>
</evidence>
<dbReference type="Gene3D" id="3.90.1010.20">
    <property type="match status" value="1"/>
</dbReference>
<dbReference type="Proteomes" id="UP001055149">
    <property type="component" value="Unassembled WGS sequence"/>
</dbReference>
<dbReference type="Gene3D" id="3.90.700.10">
    <property type="entry name" value="Succinate dehydrogenase/fumarate reductase flavoprotein, catalytic domain"/>
    <property type="match status" value="1"/>
</dbReference>
<keyword evidence="11" id="KW-1185">Reference proteome</keyword>
<dbReference type="Pfam" id="PF04205">
    <property type="entry name" value="FMN_bind"/>
    <property type="match status" value="1"/>
</dbReference>
<accession>A0ABQ5JIM7</accession>
<dbReference type="Pfam" id="PF00890">
    <property type="entry name" value="FAD_binding_2"/>
    <property type="match status" value="1"/>
</dbReference>
<dbReference type="PANTHER" id="PTHR43400">
    <property type="entry name" value="FUMARATE REDUCTASE"/>
    <property type="match status" value="1"/>
</dbReference>
<dbReference type="NCBIfam" id="TIGR01813">
    <property type="entry name" value="flavo_cyto_c"/>
    <property type="match status" value="1"/>
</dbReference>
<dbReference type="SMART" id="SM00900">
    <property type="entry name" value="FMN_bind"/>
    <property type="match status" value="1"/>
</dbReference>
<proteinExistence type="inferred from homology"/>
<comment type="caution">
    <text evidence="10">The sequence shown here is derived from an EMBL/GenBank/DDBJ whole genome shotgun (WGS) entry which is preliminary data.</text>
</comment>
<dbReference type="RefSeq" id="WP_244055325.1">
    <property type="nucleotide sequence ID" value="NZ_BQXH01000010.1"/>
</dbReference>
<dbReference type="InterPro" id="IPR027477">
    <property type="entry name" value="Succ_DH/fumarate_Rdtase_cat_sf"/>
</dbReference>
<feature type="domain" description="FMN-binding" evidence="9">
    <location>
        <begin position="12"/>
        <end position="90"/>
    </location>
</feature>
<evidence type="ECO:0000256" key="3">
    <source>
        <dbReference type="ARBA" id="ARBA00015872"/>
    </source>
</evidence>
<dbReference type="InterPro" id="IPR010960">
    <property type="entry name" value="Flavocytochrome_c"/>
</dbReference>
<evidence type="ECO:0000259" key="9">
    <source>
        <dbReference type="SMART" id="SM00900"/>
    </source>
</evidence>
<evidence type="ECO:0000256" key="7">
    <source>
        <dbReference type="ARBA" id="ARBA00049922"/>
    </source>
</evidence>
<evidence type="ECO:0000313" key="11">
    <source>
        <dbReference type="Proteomes" id="UP001055149"/>
    </source>
</evidence>
<comment type="cofactor">
    <cofactor evidence="8">
        <name>FAD</name>
        <dbReference type="ChEBI" id="CHEBI:57692"/>
    </cofactor>
    <text evidence="8">Binds 1 FAD per subunit.</text>
</comment>
<dbReference type="SUPFAM" id="SSF51905">
    <property type="entry name" value="FAD/NAD(P)-binding domain"/>
    <property type="match status" value="1"/>
</dbReference>
<evidence type="ECO:0000256" key="2">
    <source>
        <dbReference type="ARBA" id="ARBA00013137"/>
    </source>
</evidence>
<dbReference type="InterPro" id="IPR007329">
    <property type="entry name" value="FMN-bd"/>
</dbReference>
<evidence type="ECO:0000256" key="5">
    <source>
        <dbReference type="ARBA" id="ARBA00022827"/>
    </source>
</evidence>
<evidence type="ECO:0000256" key="4">
    <source>
        <dbReference type="ARBA" id="ARBA00022630"/>
    </source>
</evidence>
<evidence type="ECO:0000256" key="1">
    <source>
        <dbReference type="ARBA" id="ARBA00008040"/>
    </source>
</evidence>
<sequence length="606" mass="65104">MKAGKYIGKGHGFAEDLEFEVSVDEDKIIEIKFLRQIPASDNPSQMQEVAVTKLSKNIIVAQSLAVDAISGATASSNAVKEAVKDAVIQAGGDPAKFEKSVTTTKEIEVKNTTPSLSKLPDKWDVTYDVVTIGGGFACLAAAHRAAQLGASTVVVEKMPMIGGNSQINGGVYAAYTSKLAAGLQKNLNLKPDTAEKHIKDTLAGGDFMGDPKLVKNLVYGSPFYLNLLLDNGLEVRPSLTRPGGHYGYRTYTMKHGVGSDIVKIQKKLAEEAGAQILVNTKLTQIYREPNGKGAVVGIRVDTEDGPKTIRARKGVILATGGFSANVAMRTKQVPYLTADLPTTNHVGATGEGLTIAQEIGANTMQMSYIQLFPFADPNNGVLDAYAVIPFSGPSSGIIYVDINGKRYVNEGERRDVCSKAAQDSAGFPTFSIFGQKIVDNDGFIAPEQLKDGLAADRIFKADTIKELVDIINEHTYKGHSVSMNADDLNATIKQHNGYIEQGQDPDFGKVIDKEIMIKIEEGPYYAIPQWPSIHHTMGGITINEKTEVEDIWGKVIPHFYAAGEVTGGVHGTNRLGSNAIPDCCVHGYIAGQMATNGTLPDFIPRD</sequence>
<keyword evidence="5 8" id="KW-0274">FAD</keyword>
<keyword evidence="4 8" id="KW-0285">Flavoprotein</keyword>
<organism evidence="10 11">
    <name type="scientific">Ligilactobacillus pabuli</name>
    <dbReference type="NCBI Taxonomy" id="2886039"/>
    <lineage>
        <taxon>Bacteria</taxon>
        <taxon>Bacillati</taxon>
        <taxon>Bacillota</taxon>
        <taxon>Bacilli</taxon>
        <taxon>Lactobacillales</taxon>
        <taxon>Lactobacillaceae</taxon>
        <taxon>Ligilactobacillus</taxon>
    </lineage>
</organism>
<dbReference type="EC" id="1.3.99.33" evidence="2 8"/>
<dbReference type="InterPro" id="IPR003953">
    <property type="entry name" value="FAD-dep_OxRdtase_2_FAD-bd"/>
</dbReference>
<dbReference type="EMBL" id="BQXH01000010">
    <property type="protein sequence ID" value="GKS81588.1"/>
    <property type="molecule type" value="Genomic_DNA"/>
</dbReference>
<comment type="similarity">
    <text evidence="1 8">Belongs to the FAD-dependent oxidoreductase 2 family. FRD/SDH subfamily.</text>
</comment>
<dbReference type="SUPFAM" id="SSF56425">
    <property type="entry name" value="Succinate dehydrogenase/fumarate reductase flavoprotein, catalytic domain"/>
    <property type="match status" value="1"/>
</dbReference>
<protein>
    <recommendedName>
        <fullName evidence="3 8">Urocanate reductase</fullName>
        <ecNumber evidence="2 8">1.3.99.33</ecNumber>
    </recommendedName>
</protein>
<dbReference type="PANTHER" id="PTHR43400:SF7">
    <property type="entry name" value="FAD-DEPENDENT OXIDOREDUCTASE 2 FAD BINDING DOMAIN-CONTAINING PROTEIN"/>
    <property type="match status" value="1"/>
</dbReference>
<name>A0ABQ5JIM7_9LACO</name>
<comment type="catalytic activity">
    <reaction evidence="7 8">
        <text>dihydrourocanate + A = urocanate + AH2</text>
        <dbReference type="Rhea" id="RHEA:36059"/>
        <dbReference type="ChEBI" id="CHEBI:13193"/>
        <dbReference type="ChEBI" id="CHEBI:17499"/>
        <dbReference type="ChEBI" id="CHEBI:27247"/>
        <dbReference type="ChEBI" id="CHEBI:72991"/>
        <dbReference type="EC" id="1.3.99.33"/>
    </reaction>
</comment>
<dbReference type="InterPro" id="IPR050315">
    <property type="entry name" value="FAD-oxidoreductase_2"/>
</dbReference>
<gene>
    <name evidence="10" type="primary">urdA</name>
    <name evidence="10" type="ORF">LPAF129_12740</name>
</gene>
<evidence type="ECO:0000313" key="10">
    <source>
        <dbReference type="EMBL" id="GKS81588.1"/>
    </source>
</evidence>
<evidence type="ECO:0000256" key="8">
    <source>
        <dbReference type="RuleBase" id="RU366062"/>
    </source>
</evidence>
<comment type="cofactor">
    <cofactor evidence="8">
        <name>FMN</name>
        <dbReference type="ChEBI" id="CHEBI:58210"/>
    </cofactor>
    <text evidence="8">Binds 1 or 2 FMN covalently per subunit.</text>
</comment>
<reference evidence="10" key="1">
    <citation type="journal article" date="2022" name="Int. J. Syst. Evol. Microbiol.">
        <title>A novel species of lactic acid bacteria, Ligilactobacillus pabuli sp. nov., isolated from alfalfa silage.</title>
        <authorList>
            <person name="Tohno M."/>
            <person name="Tanizawa Y."/>
            <person name="Sawada H."/>
            <person name="Sakamoto M."/>
            <person name="Ohkuma M."/>
            <person name="Kobayashi H."/>
        </authorList>
    </citation>
    <scope>NUCLEOTIDE SEQUENCE</scope>
    <source>
        <strain evidence="10">AF129</strain>
    </source>
</reference>
<dbReference type="InterPro" id="IPR036188">
    <property type="entry name" value="FAD/NAD-bd_sf"/>
</dbReference>